<name>A0AAD6YUF7_9AGAR</name>
<evidence type="ECO:0000313" key="2">
    <source>
        <dbReference type="EMBL" id="KAJ7230066.1"/>
    </source>
</evidence>
<gene>
    <name evidence="2" type="ORF">GGX14DRAFT_384024</name>
</gene>
<dbReference type="Proteomes" id="UP001219525">
    <property type="component" value="Unassembled WGS sequence"/>
</dbReference>
<organism evidence="2 3">
    <name type="scientific">Mycena pura</name>
    <dbReference type="NCBI Taxonomy" id="153505"/>
    <lineage>
        <taxon>Eukaryota</taxon>
        <taxon>Fungi</taxon>
        <taxon>Dikarya</taxon>
        <taxon>Basidiomycota</taxon>
        <taxon>Agaricomycotina</taxon>
        <taxon>Agaricomycetes</taxon>
        <taxon>Agaricomycetidae</taxon>
        <taxon>Agaricales</taxon>
        <taxon>Marasmiineae</taxon>
        <taxon>Mycenaceae</taxon>
        <taxon>Mycena</taxon>
    </lineage>
</organism>
<keyword evidence="3" id="KW-1185">Reference proteome</keyword>
<proteinExistence type="predicted"/>
<feature type="region of interest" description="Disordered" evidence="1">
    <location>
        <begin position="115"/>
        <end position="154"/>
    </location>
</feature>
<evidence type="ECO:0000256" key="1">
    <source>
        <dbReference type="SAM" id="MobiDB-lite"/>
    </source>
</evidence>
<evidence type="ECO:0000313" key="3">
    <source>
        <dbReference type="Proteomes" id="UP001219525"/>
    </source>
</evidence>
<accession>A0AAD6YUF7</accession>
<dbReference type="EMBL" id="JARJCW010000001">
    <property type="protein sequence ID" value="KAJ7230066.1"/>
    <property type="molecule type" value="Genomic_DNA"/>
</dbReference>
<reference evidence="2" key="1">
    <citation type="submission" date="2023-03" db="EMBL/GenBank/DDBJ databases">
        <title>Massive genome expansion in bonnet fungi (Mycena s.s.) driven by repeated elements and novel gene families across ecological guilds.</title>
        <authorList>
            <consortium name="Lawrence Berkeley National Laboratory"/>
            <person name="Harder C.B."/>
            <person name="Miyauchi S."/>
            <person name="Viragh M."/>
            <person name="Kuo A."/>
            <person name="Thoen E."/>
            <person name="Andreopoulos B."/>
            <person name="Lu D."/>
            <person name="Skrede I."/>
            <person name="Drula E."/>
            <person name="Henrissat B."/>
            <person name="Morin E."/>
            <person name="Kohler A."/>
            <person name="Barry K."/>
            <person name="LaButti K."/>
            <person name="Morin E."/>
            <person name="Salamov A."/>
            <person name="Lipzen A."/>
            <person name="Mereny Z."/>
            <person name="Hegedus B."/>
            <person name="Baldrian P."/>
            <person name="Stursova M."/>
            <person name="Weitz H."/>
            <person name="Taylor A."/>
            <person name="Grigoriev I.V."/>
            <person name="Nagy L.G."/>
            <person name="Martin F."/>
            <person name="Kauserud H."/>
        </authorList>
    </citation>
    <scope>NUCLEOTIDE SEQUENCE</scope>
    <source>
        <strain evidence="2">9144</strain>
    </source>
</reference>
<dbReference type="AlphaFoldDB" id="A0AAD6YUF7"/>
<sequence>MHQTLRGIMPVSVYTANGNAAGRQLEPAIWPDPWNSRISAAYQPVPIHEVENVKVSTMRRRAGRNGQCGSANGGAQKEEGGIHHGRLDMKKARTKAECFDLAKVLQALEGADRMTRQGKLEKGQDSKAQGTGRDLGRRRARSRTTNNQPPESQVRTAGAKIWLTSGYPLVTSWHVQLNDPAGGRVQHSPTPGGAFGGYRLATRLESTPRPVDGVEQDKHKSAMEVEHLTNKRDLNITELFDMNIFTVFSKGPPGDGALCLARLIKAHDVMRRLQVRTLRWS</sequence>
<comment type="caution">
    <text evidence="2">The sequence shown here is derived from an EMBL/GenBank/DDBJ whole genome shotgun (WGS) entry which is preliminary data.</text>
</comment>
<feature type="region of interest" description="Disordered" evidence="1">
    <location>
        <begin position="63"/>
        <end position="83"/>
    </location>
</feature>
<feature type="compositionally biased region" description="Basic and acidic residues" evidence="1">
    <location>
        <begin position="115"/>
        <end position="125"/>
    </location>
</feature>
<protein>
    <submittedName>
        <fullName evidence="2">Uncharacterized protein</fullName>
    </submittedName>
</protein>